<name>A0ABT5QLR8_9GAMM</name>
<dbReference type="InterPro" id="IPR050367">
    <property type="entry name" value="APC_superfamily"/>
</dbReference>
<accession>A0ABT5QLR8</accession>
<organism evidence="7 8">
    <name type="scientific">Enterovibrio qingdaonensis</name>
    <dbReference type="NCBI Taxonomy" id="2899818"/>
    <lineage>
        <taxon>Bacteria</taxon>
        <taxon>Pseudomonadati</taxon>
        <taxon>Pseudomonadota</taxon>
        <taxon>Gammaproteobacteria</taxon>
        <taxon>Vibrionales</taxon>
        <taxon>Vibrionaceae</taxon>
        <taxon>Enterovibrio</taxon>
    </lineage>
</organism>
<dbReference type="PANTHER" id="PTHR42770">
    <property type="entry name" value="AMINO ACID TRANSPORTER-RELATED"/>
    <property type="match status" value="1"/>
</dbReference>
<dbReference type="PIRSF" id="PIRSF006060">
    <property type="entry name" value="AA_transporter"/>
    <property type="match status" value="1"/>
</dbReference>
<feature type="transmembrane region" description="Helical" evidence="6">
    <location>
        <begin position="97"/>
        <end position="118"/>
    </location>
</feature>
<feature type="transmembrane region" description="Helical" evidence="6">
    <location>
        <begin position="377"/>
        <end position="396"/>
    </location>
</feature>
<sequence length="433" mass="46110">MSDSNPLPHHKHMSVWGVAALGIGSMVGAGVFALLGQIAINVRGDTWIAFVLAGIAALFSGYSYARLSAVFPSRGGVTDFFALGIGSPIIERALACLYLITLILTLALIAKAFGAYTARILHQPDHSDWANIYATGIMILLTILNLLGAKTVGRVELILVAVKLVILFLFIIVGAITLKPSMLNVHQDVQTSMMFSSVGLAFFAYSGFGLMASASADVTNPEKDMPRAFMLAIGLVIVLYVVLALVVLGNVSPEDLIKYTDTAVAQAAAPILGSFGFFLVSLAALFATASSIVANIFSMLNVSKEMGGSGILPPVFRKTLLAGGSQGFFLLIALVMLLTNFFNLSFIANVASATFLACYIAVFVVCWRRRKECHANAILLVLGFVFMVGIFTTFIAEMIMAGLWLQCGTLAAAIFVSLAIGWKTPPTITDKQE</sequence>
<keyword evidence="3 6" id="KW-0812">Transmembrane</keyword>
<feature type="transmembrane region" description="Helical" evidence="6">
    <location>
        <begin position="130"/>
        <end position="148"/>
    </location>
</feature>
<evidence type="ECO:0000313" key="7">
    <source>
        <dbReference type="EMBL" id="MDD1781927.1"/>
    </source>
</evidence>
<feature type="transmembrane region" description="Helical" evidence="6">
    <location>
        <begin position="155"/>
        <end position="178"/>
    </location>
</feature>
<dbReference type="InterPro" id="IPR002293">
    <property type="entry name" value="AA/rel_permease1"/>
</dbReference>
<keyword evidence="8" id="KW-1185">Reference proteome</keyword>
<feature type="transmembrane region" description="Helical" evidence="6">
    <location>
        <begin position="402"/>
        <end position="422"/>
    </location>
</feature>
<evidence type="ECO:0000256" key="1">
    <source>
        <dbReference type="ARBA" id="ARBA00004651"/>
    </source>
</evidence>
<feature type="transmembrane region" description="Helical" evidence="6">
    <location>
        <begin position="228"/>
        <end position="251"/>
    </location>
</feature>
<dbReference type="RefSeq" id="WP_274142463.1">
    <property type="nucleotide sequence ID" value="NZ_JAJUBB010000007.1"/>
</dbReference>
<reference evidence="7" key="1">
    <citation type="submission" date="2021-12" db="EMBL/GenBank/DDBJ databases">
        <title>Enterovibrio ZSDZ35 sp. nov. and Enterovibrio ZSDZ42 sp. nov., isolated from coastal seawater in Qingdao.</title>
        <authorList>
            <person name="Zhang P."/>
        </authorList>
    </citation>
    <scope>NUCLEOTIDE SEQUENCE</scope>
    <source>
        <strain evidence="7">ZSDZ35</strain>
    </source>
</reference>
<dbReference type="Gene3D" id="1.20.1740.10">
    <property type="entry name" value="Amino acid/polyamine transporter I"/>
    <property type="match status" value="1"/>
</dbReference>
<feature type="transmembrane region" description="Helical" evidence="6">
    <location>
        <begin position="344"/>
        <end position="365"/>
    </location>
</feature>
<feature type="transmembrane region" description="Helical" evidence="6">
    <location>
        <begin position="15"/>
        <end position="35"/>
    </location>
</feature>
<evidence type="ECO:0000256" key="2">
    <source>
        <dbReference type="ARBA" id="ARBA00022475"/>
    </source>
</evidence>
<feature type="transmembrane region" description="Helical" evidence="6">
    <location>
        <begin position="319"/>
        <end position="338"/>
    </location>
</feature>
<evidence type="ECO:0000256" key="3">
    <source>
        <dbReference type="ARBA" id="ARBA00022692"/>
    </source>
</evidence>
<proteinExistence type="predicted"/>
<feature type="transmembrane region" description="Helical" evidence="6">
    <location>
        <begin position="271"/>
        <end position="298"/>
    </location>
</feature>
<evidence type="ECO:0000256" key="4">
    <source>
        <dbReference type="ARBA" id="ARBA00022989"/>
    </source>
</evidence>
<dbReference type="Proteomes" id="UP001149821">
    <property type="component" value="Unassembled WGS sequence"/>
</dbReference>
<gene>
    <name evidence="7" type="ORF">LRP49_12155</name>
</gene>
<comment type="caution">
    <text evidence="7">The sequence shown here is derived from an EMBL/GenBank/DDBJ whole genome shotgun (WGS) entry which is preliminary data.</text>
</comment>
<comment type="subcellular location">
    <subcellularLocation>
        <location evidence="1">Cell membrane</location>
        <topology evidence="1">Multi-pass membrane protein</topology>
    </subcellularLocation>
</comment>
<protein>
    <submittedName>
        <fullName evidence="7">APC family permease</fullName>
    </submittedName>
</protein>
<evidence type="ECO:0000313" key="8">
    <source>
        <dbReference type="Proteomes" id="UP001149821"/>
    </source>
</evidence>
<dbReference type="PANTHER" id="PTHR42770:SF11">
    <property type="entry name" value="INNER MEMBRANE TRANSPORT PROTEIN YBAT"/>
    <property type="match status" value="1"/>
</dbReference>
<keyword evidence="2" id="KW-1003">Cell membrane</keyword>
<dbReference type="Pfam" id="PF13520">
    <property type="entry name" value="AA_permease_2"/>
    <property type="match status" value="1"/>
</dbReference>
<feature type="transmembrane region" description="Helical" evidence="6">
    <location>
        <begin position="198"/>
        <end position="216"/>
    </location>
</feature>
<evidence type="ECO:0000256" key="6">
    <source>
        <dbReference type="SAM" id="Phobius"/>
    </source>
</evidence>
<keyword evidence="4 6" id="KW-1133">Transmembrane helix</keyword>
<keyword evidence="5 6" id="KW-0472">Membrane</keyword>
<feature type="transmembrane region" description="Helical" evidence="6">
    <location>
        <begin position="47"/>
        <end position="65"/>
    </location>
</feature>
<dbReference type="EMBL" id="JAJUBB010000007">
    <property type="protein sequence ID" value="MDD1781927.1"/>
    <property type="molecule type" value="Genomic_DNA"/>
</dbReference>
<evidence type="ECO:0000256" key="5">
    <source>
        <dbReference type="ARBA" id="ARBA00023136"/>
    </source>
</evidence>